<dbReference type="InterPro" id="IPR007530">
    <property type="entry name" value="Aminoglycoside_adenylylTfrase"/>
</dbReference>
<dbReference type="InterPro" id="IPR043519">
    <property type="entry name" value="NT_sf"/>
</dbReference>
<comment type="caution">
    <text evidence="1">The sequence shown here is derived from an EMBL/GenBank/DDBJ whole genome shotgun (WGS) entry which is preliminary data.</text>
</comment>
<name>A0A919X9J6_9BACI</name>
<dbReference type="EMBL" id="BORP01000004">
    <property type="protein sequence ID" value="GIO27554.1"/>
    <property type="molecule type" value="Genomic_DNA"/>
</dbReference>
<dbReference type="NCBIfam" id="NF033084">
    <property type="entry name" value="ANT_6"/>
    <property type="match status" value="1"/>
</dbReference>
<dbReference type="RefSeq" id="WP_212921038.1">
    <property type="nucleotide sequence ID" value="NZ_BORP01000004.1"/>
</dbReference>
<proteinExistence type="predicted"/>
<dbReference type="Gene3D" id="3.30.460.10">
    <property type="entry name" value="Beta Polymerase, domain 2"/>
    <property type="match status" value="1"/>
</dbReference>
<evidence type="ECO:0000313" key="1">
    <source>
        <dbReference type="EMBL" id="GIO27554.1"/>
    </source>
</evidence>
<protein>
    <submittedName>
        <fullName evidence="1">Aminoglycoside 6-adenylyltransferase</fullName>
    </submittedName>
</protein>
<dbReference type="Proteomes" id="UP000676917">
    <property type="component" value="Unassembled WGS sequence"/>
</dbReference>
<dbReference type="AlphaFoldDB" id="A0A919X9J6"/>
<evidence type="ECO:0000313" key="2">
    <source>
        <dbReference type="Proteomes" id="UP000676917"/>
    </source>
</evidence>
<dbReference type="SUPFAM" id="SSF81301">
    <property type="entry name" value="Nucleotidyltransferase"/>
    <property type="match status" value="1"/>
</dbReference>
<organism evidence="1 2">
    <name type="scientific">Ornithinibacillus bavariensis</name>
    <dbReference type="NCBI Taxonomy" id="545502"/>
    <lineage>
        <taxon>Bacteria</taxon>
        <taxon>Bacillati</taxon>
        <taxon>Bacillota</taxon>
        <taxon>Bacilli</taxon>
        <taxon>Bacillales</taxon>
        <taxon>Bacillaceae</taxon>
        <taxon>Ornithinibacillus</taxon>
    </lineage>
</organism>
<sequence>MRNENEILNLFNLIVEEDDLIRLSVLEGSRTNENILKDDFQDYDITFFVTDMEFYKRNDDWLNKFGELLFLQKPENMELYPSELGSWYSYLMYFKDGIKIDLTLIPLEEIEHYFSESDGLVKLLIDKDNRISNKIVTSDERYWIKKPSEREFIDCCNEFWSVSTYVAKGLYRKEILYAIDHFNQILRPELLRMMSWKIGLRKGFNFSLGKYYKFIDQHISKEVFDRLLSTFSLVGYKETWQSFQICCDMFRQYSKKVAFELEYHYPDYDVVMTNFIRNIYGKIDQRE</sequence>
<reference evidence="1" key="1">
    <citation type="submission" date="2021-03" db="EMBL/GenBank/DDBJ databases">
        <title>Antimicrobial resistance genes in bacteria isolated from Japanese honey, and their potential for conferring macrolide and lincosamide resistance in the American foulbrood pathogen Paenibacillus larvae.</title>
        <authorList>
            <person name="Okamoto M."/>
            <person name="Kumagai M."/>
            <person name="Kanamori H."/>
            <person name="Takamatsu D."/>
        </authorList>
    </citation>
    <scope>NUCLEOTIDE SEQUENCE</scope>
    <source>
        <strain evidence="1">J43TS3</strain>
    </source>
</reference>
<dbReference type="Gene3D" id="1.20.120.330">
    <property type="entry name" value="Nucleotidyltransferases domain 2"/>
    <property type="match status" value="1"/>
</dbReference>
<dbReference type="PIRSF" id="PIRSF000812">
    <property type="entry name" value="AAD"/>
    <property type="match status" value="1"/>
</dbReference>
<dbReference type="SUPFAM" id="SSF81631">
    <property type="entry name" value="PAP/OAS1 substrate-binding domain"/>
    <property type="match status" value="1"/>
</dbReference>
<gene>
    <name evidence="1" type="primary">aadK</name>
    <name evidence="1" type="ORF">J43TS3_21650</name>
</gene>
<accession>A0A919X9J6</accession>
<keyword evidence="2" id="KW-1185">Reference proteome</keyword>
<dbReference type="Pfam" id="PF04439">
    <property type="entry name" value="Adenyl_transf"/>
    <property type="match status" value="1"/>
</dbReference>